<name>A0A370CG79_9COXI</name>
<dbReference type="InterPro" id="IPR002104">
    <property type="entry name" value="Integrase_catalytic"/>
</dbReference>
<dbReference type="GO" id="GO:0006310">
    <property type="term" value="P:DNA recombination"/>
    <property type="evidence" value="ECO:0007669"/>
    <property type="project" value="UniProtKB-KW"/>
</dbReference>
<sequence>MALYARNKVWWIDLTHNGKRIQKSTGTTDKIAAQELHDQLKADLWRQNKLNEKPERLWHEAVVKWLDEVKEKRKRSMENAKIQLKWLDQHLRNKKLSEIDRCLLQEIAAKKENENVAPATVNRILEIIRVILNKAAGEWEWIEKAPKVPMRYEGGGRERWLTKEEADRLLADLPVHLADIAAFSLATGLRKANVLGLRWKNVDLVNRHAQISASQSKTKKAIPVPLNTQAVTIIRKQIGKHLEYVFTYKGKPIKRCNTLAWRKALKRVGIEDFHWHDLRHTWASWHVQNGTSLQELQQLGGWSSFDMVLRYAHLSSNHLKKAAERIYVTNSLHLD</sequence>
<evidence type="ECO:0000313" key="6">
    <source>
        <dbReference type="EMBL" id="RDH40059.1"/>
    </source>
</evidence>
<reference evidence="6 7" key="2">
    <citation type="journal article" date="2018" name="J. Invertebr. Pathol.">
        <title>'Candidatus Aquirickettsiella gammari' (Gammaproteobacteria: Legionellales: Coxiellaceae): A bacterial pathogen of the freshwater crustacean Gammarus fossarum (Malacostraca: Amphipoda).</title>
        <authorList>
            <person name="Bojko J."/>
            <person name="Dunn A.M."/>
            <person name="Stebbing P.D."/>
            <person name="van Aerle R."/>
            <person name="Bacela-Spychalska K."/>
            <person name="Bean T.P."/>
            <person name="Urrutia A."/>
            <person name="Stentiford G.D."/>
        </authorList>
    </citation>
    <scope>NUCLEOTIDE SEQUENCE [LARGE SCALE GENOMIC DNA]</scope>
    <source>
        <strain evidence="6">RA15029</strain>
    </source>
</reference>
<evidence type="ECO:0000259" key="5">
    <source>
        <dbReference type="PROSITE" id="PS51898"/>
    </source>
</evidence>
<dbReference type="InterPro" id="IPR010998">
    <property type="entry name" value="Integrase_recombinase_N"/>
</dbReference>
<comment type="similarity">
    <text evidence="1">Belongs to the 'phage' integrase family.</text>
</comment>
<comment type="caution">
    <text evidence="6">The sequence shown here is derived from an EMBL/GenBank/DDBJ whole genome shotgun (WGS) entry which is preliminary data.</text>
</comment>
<gene>
    <name evidence="6" type="ORF">CFE62_005890</name>
</gene>
<evidence type="ECO:0000256" key="1">
    <source>
        <dbReference type="ARBA" id="ARBA00008857"/>
    </source>
</evidence>
<dbReference type="AlphaFoldDB" id="A0A370CG79"/>
<dbReference type="Pfam" id="PF00589">
    <property type="entry name" value="Phage_integrase"/>
    <property type="match status" value="1"/>
</dbReference>
<dbReference type="InterPro" id="IPR011010">
    <property type="entry name" value="DNA_brk_join_enz"/>
</dbReference>
<dbReference type="Proteomes" id="UP000226429">
    <property type="component" value="Unassembled WGS sequence"/>
</dbReference>
<protein>
    <submittedName>
        <fullName evidence="6">Site-specific integrase</fullName>
    </submittedName>
</protein>
<keyword evidence="2" id="KW-0229">DNA integration</keyword>
<dbReference type="PANTHER" id="PTHR30349:SF64">
    <property type="entry name" value="PROPHAGE INTEGRASE INTD-RELATED"/>
    <property type="match status" value="1"/>
</dbReference>
<reference evidence="6 7" key="1">
    <citation type="journal article" date="2017" name="Int. J. Syst. Evol. Microbiol.">
        <title>Aquarickettsiella crustaci n. gen. n. sp. (Gammaproteobacteria: Legionellales: Coxiellaceae); a bacterial pathogen of the freshwater crustacean: Gammarus fossarum (Malacostraca: Amphipoda).</title>
        <authorList>
            <person name="Bojko J."/>
            <person name="Dunn A.M."/>
            <person name="Stebbing P.D."/>
            <person name="Van Aerle R."/>
            <person name="Bacela-Spychalska K."/>
            <person name="Bean T.P."/>
            <person name="Stentiford G.D."/>
        </authorList>
    </citation>
    <scope>NUCLEOTIDE SEQUENCE [LARGE SCALE GENOMIC DNA]</scope>
    <source>
        <strain evidence="6">RA15029</strain>
    </source>
</reference>
<dbReference type="EMBL" id="NMOS02000018">
    <property type="protein sequence ID" value="RDH40059.1"/>
    <property type="molecule type" value="Genomic_DNA"/>
</dbReference>
<evidence type="ECO:0000256" key="3">
    <source>
        <dbReference type="ARBA" id="ARBA00023125"/>
    </source>
</evidence>
<keyword evidence="7" id="KW-1185">Reference proteome</keyword>
<dbReference type="InterPro" id="IPR050090">
    <property type="entry name" value="Tyrosine_recombinase_XerCD"/>
</dbReference>
<evidence type="ECO:0000256" key="4">
    <source>
        <dbReference type="ARBA" id="ARBA00023172"/>
    </source>
</evidence>
<feature type="domain" description="Tyr recombinase" evidence="5">
    <location>
        <begin position="156"/>
        <end position="324"/>
    </location>
</feature>
<dbReference type="PROSITE" id="PS51898">
    <property type="entry name" value="TYR_RECOMBINASE"/>
    <property type="match status" value="1"/>
</dbReference>
<dbReference type="SUPFAM" id="SSF56349">
    <property type="entry name" value="DNA breaking-rejoining enzymes"/>
    <property type="match status" value="1"/>
</dbReference>
<dbReference type="CDD" id="cd00796">
    <property type="entry name" value="INT_Rci_Hp1_C"/>
    <property type="match status" value="1"/>
</dbReference>
<dbReference type="InterPro" id="IPR013762">
    <property type="entry name" value="Integrase-like_cat_sf"/>
</dbReference>
<proteinExistence type="inferred from homology"/>
<evidence type="ECO:0000313" key="7">
    <source>
        <dbReference type="Proteomes" id="UP000226429"/>
    </source>
</evidence>
<evidence type="ECO:0000256" key="2">
    <source>
        <dbReference type="ARBA" id="ARBA00022908"/>
    </source>
</evidence>
<keyword evidence="4" id="KW-0233">DNA recombination</keyword>
<dbReference type="GO" id="GO:0015074">
    <property type="term" value="P:DNA integration"/>
    <property type="evidence" value="ECO:0007669"/>
    <property type="project" value="UniProtKB-KW"/>
</dbReference>
<dbReference type="PANTHER" id="PTHR30349">
    <property type="entry name" value="PHAGE INTEGRASE-RELATED"/>
    <property type="match status" value="1"/>
</dbReference>
<dbReference type="GO" id="GO:0003677">
    <property type="term" value="F:DNA binding"/>
    <property type="evidence" value="ECO:0007669"/>
    <property type="project" value="UniProtKB-KW"/>
</dbReference>
<dbReference type="Gene3D" id="1.10.150.130">
    <property type="match status" value="1"/>
</dbReference>
<dbReference type="Gene3D" id="1.10.443.10">
    <property type="entry name" value="Intergrase catalytic core"/>
    <property type="match status" value="1"/>
</dbReference>
<keyword evidence="3" id="KW-0238">DNA-binding</keyword>
<accession>A0A370CG79</accession>
<organism evidence="6 7">
    <name type="scientific">Candidatus Aquirickettsiella gammari</name>
    <dbReference type="NCBI Taxonomy" id="2016198"/>
    <lineage>
        <taxon>Bacteria</taxon>
        <taxon>Pseudomonadati</taxon>
        <taxon>Pseudomonadota</taxon>
        <taxon>Gammaproteobacteria</taxon>
        <taxon>Legionellales</taxon>
        <taxon>Coxiellaceae</taxon>
        <taxon>Candidatus Aquirickettsiella</taxon>
    </lineage>
</organism>